<keyword evidence="4 6" id="KW-1015">Disulfide bond</keyword>
<dbReference type="GO" id="GO:0045197">
    <property type="term" value="P:establishment or maintenance of epithelial cell apical/basal polarity"/>
    <property type="evidence" value="ECO:0007669"/>
    <property type="project" value="TreeGrafter"/>
</dbReference>
<dbReference type="PROSITE" id="PS00022">
    <property type="entry name" value="EGF_1"/>
    <property type="match status" value="4"/>
</dbReference>
<dbReference type="Proteomes" id="UP000681720">
    <property type="component" value="Unassembled WGS sequence"/>
</dbReference>
<evidence type="ECO:0000256" key="1">
    <source>
        <dbReference type="ARBA" id="ARBA00022536"/>
    </source>
</evidence>
<keyword evidence="7" id="KW-0472">Membrane</keyword>
<dbReference type="InterPro" id="IPR051022">
    <property type="entry name" value="Notch_Cell-Fate_Det"/>
</dbReference>
<dbReference type="SMART" id="SM00181">
    <property type="entry name" value="EGF"/>
    <property type="match status" value="9"/>
</dbReference>
<feature type="transmembrane region" description="Helical" evidence="7">
    <location>
        <begin position="463"/>
        <end position="486"/>
    </location>
</feature>
<reference evidence="9" key="1">
    <citation type="submission" date="2021-02" db="EMBL/GenBank/DDBJ databases">
        <authorList>
            <person name="Nowell W R."/>
        </authorList>
    </citation>
    <scope>NUCLEOTIDE SEQUENCE</scope>
</reference>
<keyword evidence="7" id="KW-1133">Transmembrane helix</keyword>
<feature type="disulfide bond" evidence="6">
    <location>
        <begin position="244"/>
        <end position="261"/>
    </location>
</feature>
<feature type="domain" description="EGF-like" evidence="8">
    <location>
        <begin position="408"/>
        <end position="445"/>
    </location>
</feature>
<dbReference type="SUPFAM" id="SSF57196">
    <property type="entry name" value="EGF/Laminin"/>
    <property type="match status" value="5"/>
</dbReference>
<evidence type="ECO:0000313" key="10">
    <source>
        <dbReference type="Proteomes" id="UP000681720"/>
    </source>
</evidence>
<dbReference type="GO" id="GO:0032991">
    <property type="term" value="C:protein-containing complex"/>
    <property type="evidence" value="ECO:0007669"/>
    <property type="project" value="TreeGrafter"/>
</dbReference>
<feature type="domain" description="EGF-like" evidence="8">
    <location>
        <begin position="235"/>
        <end position="273"/>
    </location>
</feature>
<feature type="disulfide bond" evidence="6">
    <location>
        <begin position="435"/>
        <end position="444"/>
    </location>
</feature>
<dbReference type="Gene3D" id="2.10.25.10">
    <property type="entry name" value="Laminin"/>
    <property type="match status" value="5"/>
</dbReference>
<dbReference type="SMART" id="SM00179">
    <property type="entry name" value="EGF_CA"/>
    <property type="match status" value="4"/>
</dbReference>
<dbReference type="InterPro" id="IPR000742">
    <property type="entry name" value="EGF"/>
</dbReference>
<organism evidence="9 10">
    <name type="scientific">Rotaria magnacalcarata</name>
    <dbReference type="NCBI Taxonomy" id="392030"/>
    <lineage>
        <taxon>Eukaryota</taxon>
        <taxon>Metazoa</taxon>
        <taxon>Spiralia</taxon>
        <taxon>Gnathifera</taxon>
        <taxon>Rotifera</taxon>
        <taxon>Eurotatoria</taxon>
        <taxon>Bdelloidea</taxon>
        <taxon>Philodinida</taxon>
        <taxon>Philodinidae</taxon>
        <taxon>Rotaria</taxon>
    </lineage>
</organism>
<evidence type="ECO:0000256" key="2">
    <source>
        <dbReference type="ARBA" id="ARBA00022729"/>
    </source>
</evidence>
<feature type="domain" description="EGF-like" evidence="8">
    <location>
        <begin position="279"/>
        <end position="316"/>
    </location>
</feature>
<feature type="disulfide bond" evidence="6">
    <location>
        <begin position="71"/>
        <end position="88"/>
    </location>
</feature>
<dbReference type="GO" id="GO:0005886">
    <property type="term" value="C:plasma membrane"/>
    <property type="evidence" value="ECO:0007669"/>
    <property type="project" value="TreeGrafter"/>
</dbReference>
<keyword evidence="1 6" id="KW-0245">EGF-like domain</keyword>
<feature type="disulfide bond" evidence="6">
    <location>
        <begin position="128"/>
        <end position="137"/>
    </location>
</feature>
<keyword evidence="3" id="KW-0677">Repeat</keyword>
<feature type="disulfide bond" evidence="6">
    <location>
        <begin position="166"/>
        <end position="175"/>
    </location>
</feature>
<gene>
    <name evidence="9" type="ORF">GIL414_LOCUS15973</name>
</gene>
<dbReference type="GO" id="GO:0005509">
    <property type="term" value="F:calcium ion binding"/>
    <property type="evidence" value="ECO:0007669"/>
    <property type="project" value="InterPro"/>
</dbReference>
<sequence length="534" mass="58986">MRYSSDPCRSPDVCSRGNCLSFTENGTFACECRSDTCSSSQAVCDASKITTLTCKCPPNQYGEQCELSCPCQHGGRCIIQNDNSTALCRCDESRFYGDLCEYISPCASQPCYMGGTCTRNETRFVCKCPPNRIGSQCENNDPCQVNPCIGNSTCYRINDYTYKCVCDQVHTGKNCQDIVPTINRYGLFHSACVRANDCDVSLGLICFPERRCACMDGFTWTIDKEKLQATGRCEPINVCLQSPCLNQGQCEQRNGTTEYMCHCRSGYGGKNCQIQSRDRSNQCYTGFCLNGGSCYVNNNGQMECVCSPGYMGRYCDIAIGPCYSNPCPHPESVCLSVHDGYICLCNDNQLLEPYCNMSKYCPGSMCNGRGICYNALDENSYCRCLEPYTGSHSIAIVTTTIIEQIIRTNDPCKDNPCLNAGSCILNGIGGFICQCLNGFVGNRCEARVDIAPLQNSSFSLINLAWIIPIGLLFLVVVTMLIGFLCCRDSAENRKGDPVYMFEQTPYPTMGITGNTKYREYSNPGFLASTNMPRE</sequence>
<feature type="domain" description="EGF-like" evidence="8">
    <location>
        <begin position="61"/>
        <end position="101"/>
    </location>
</feature>
<evidence type="ECO:0000256" key="6">
    <source>
        <dbReference type="PROSITE-ProRule" id="PRU00076"/>
    </source>
</evidence>
<keyword evidence="7" id="KW-0812">Transmembrane</keyword>
<feature type="domain" description="EGF-like" evidence="8">
    <location>
        <begin position="357"/>
        <end position="394"/>
    </location>
</feature>
<evidence type="ECO:0000256" key="7">
    <source>
        <dbReference type="SAM" id="Phobius"/>
    </source>
</evidence>
<dbReference type="CDD" id="cd00054">
    <property type="entry name" value="EGF_CA"/>
    <property type="match status" value="1"/>
</dbReference>
<comment type="caution">
    <text evidence="9">The sequence shown here is derived from an EMBL/GenBank/DDBJ whole genome shotgun (WGS) entry which is preliminary data.</text>
</comment>
<dbReference type="Pfam" id="PF00008">
    <property type="entry name" value="EGF"/>
    <property type="match status" value="2"/>
</dbReference>
<dbReference type="GO" id="GO:0007157">
    <property type="term" value="P:heterophilic cell-cell adhesion via plasma membrane cell adhesion molecules"/>
    <property type="evidence" value="ECO:0007669"/>
    <property type="project" value="TreeGrafter"/>
</dbReference>
<keyword evidence="5" id="KW-0325">Glycoprotein</keyword>
<dbReference type="PROSITE" id="PS50026">
    <property type="entry name" value="EGF_3"/>
    <property type="match status" value="7"/>
</dbReference>
<evidence type="ECO:0000256" key="3">
    <source>
        <dbReference type="ARBA" id="ARBA00022737"/>
    </source>
</evidence>
<feature type="domain" description="EGF-like" evidence="8">
    <location>
        <begin position="102"/>
        <end position="138"/>
    </location>
</feature>
<dbReference type="InterPro" id="IPR001881">
    <property type="entry name" value="EGF-like_Ca-bd_dom"/>
</dbReference>
<dbReference type="PANTHER" id="PTHR24049">
    <property type="entry name" value="CRUMBS FAMILY MEMBER"/>
    <property type="match status" value="1"/>
</dbReference>
<dbReference type="PANTHER" id="PTHR24049:SF22">
    <property type="entry name" value="DROSOPHILA CRUMBS HOMOLOG"/>
    <property type="match status" value="1"/>
</dbReference>
<feature type="disulfide bond" evidence="6">
    <location>
        <begin position="306"/>
        <end position="315"/>
    </location>
</feature>
<evidence type="ECO:0000313" key="9">
    <source>
        <dbReference type="EMBL" id="CAF4079329.1"/>
    </source>
</evidence>
<accession>A0A8S2PZR4</accession>
<keyword evidence="2" id="KW-0732">Signal</keyword>
<dbReference type="EMBL" id="CAJOBJ010007165">
    <property type="protein sequence ID" value="CAF4079329.1"/>
    <property type="molecule type" value="Genomic_DNA"/>
</dbReference>
<evidence type="ECO:0000256" key="4">
    <source>
        <dbReference type="ARBA" id="ARBA00023157"/>
    </source>
</evidence>
<name>A0A8S2PZR4_9BILA</name>
<dbReference type="AlphaFoldDB" id="A0A8S2PZR4"/>
<proteinExistence type="predicted"/>
<dbReference type="FunFam" id="2.10.25.10:FF:000173">
    <property type="entry name" value="Neurogenic locus notch protein 2"/>
    <property type="match status" value="1"/>
</dbReference>
<evidence type="ECO:0000259" key="8">
    <source>
        <dbReference type="PROSITE" id="PS50026"/>
    </source>
</evidence>
<protein>
    <recommendedName>
        <fullName evidence="8">EGF-like domain-containing protein</fullName>
    </recommendedName>
</protein>
<comment type="caution">
    <text evidence="6">Lacks conserved residue(s) required for the propagation of feature annotation.</text>
</comment>
<dbReference type="PROSITE" id="PS01186">
    <property type="entry name" value="EGF_2"/>
    <property type="match status" value="3"/>
</dbReference>
<feature type="domain" description="EGF-like" evidence="8">
    <location>
        <begin position="139"/>
        <end position="176"/>
    </location>
</feature>
<feature type="disulfide bond" evidence="6">
    <location>
        <begin position="263"/>
        <end position="272"/>
    </location>
</feature>
<evidence type="ECO:0000256" key="5">
    <source>
        <dbReference type="ARBA" id="ARBA00023180"/>
    </source>
</evidence>